<dbReference type="PROSITE" id="PS50097">
    <property type="entry name" value="BTB"/>
    <property type="match status" value="1"/>
</dbReference>
<dbReference type="InterPro" id="IPR006652">
    <property type="entry name" value="Kelch_1"/>
</dbReference>
<dbReference type="Pfam" id="PF00651">
    <property type="entry name" value="BTB"/>
    <property type="match status" value="1"/>
</dbReference>
<dbReference type="SUPFAM" id="SSF117281">
    <property type="entry name" value="Kelch motif"/>
    <property type="match status" value="1"/>
</dbReference>
<proteinExistence type="predicted"/>
<keyword evidence="2" id="KW-0677">Repeat</keyword>
<dbReference type="Gene3D" id="3.30.710.10">
    <property type="entry name" value="Potassium Channel Kv1.1, Chain A"/>
    <property type="match status" value="1"/>
</dbReference>
<reference evidence="4 5" key="1">
    <citation type="submission" date="2022-05" db="EMBL/GenBank/DDBJ databases">
        <authorList>
            <consortium name="Genoscope - CEA"/>
            <person name="William W."/>
        </authorList>
    </citation>
    <scope>NUCLEOTIDE SEQUENCE [LARGE SCALE GENOMIC DNA]</scope>
</reference>
<evidence type="ECO:0000313" key="4">
    <source>
        <dbReference type="EMBL" id="CAH3138852.1"/>
    </source>
</evidence>
<accession>A0ABN8P9P8</accession>
<keyword evidence="5" id="KW-1185">Reference proteome</keyword>
<name>A0ABN8P9P8_9CNID</name>
<organism evidence="4 5">
    <name type="scientific">Porites lobata</name>
    <dbReference type="NCBI Taxonomy" id="104759"/>
    <lineage>
        <taxon>Eukaryota</taxon>
        <taxon>Metazoa</taxon>
        <taxon>Cnidaria</taxon>
        <taxon>Anthozoa</taxon>
        <taxon>Hexacorallia</taxon>
        <taxon>Scleractinia</taxon>
        <taxon>Fungiina</taxon>
        <taxon>Poritidae</taxon>
        <taxon>Porites</taxon>
    </lineage>
</organism>
<evidence type="ECO:0000256" key="1">
    <source>
        <dbReference type="ARBA" id="ARBA00022441"/>
    </source>
</evidence>
<comment type="caution">
    <text evidence="4">The sequence shown here is derived from an EMBL/GenBank/DDBJ whole genome shotgun (WGS) entry which is preliminary data.</text>
</comment>
<gene>
    <name evidence="4" type="ORF">PLOB_00040339</name>
</gene>
<evidence type="ECO:0000313" key="5">
    <source>
        <dbReference type="Proteomes" id="UP001159405"/>
    </source>
</evidence>
<dbReference type="Pfam" id="PF07707">
    <property type="entry name" value="BACK"/>
    <property type="match status" value="1"/>
</dbReference>
<dbReference type="Gene3D" id="1.25.40.420">
    <property type="match status" value="1"/>
</dbReference>
<dbReference type="SMART" id="SM00225">
    <property type="entry name" value="BTB"/>
    <property type="match status" value="1"/>
</dbReference>
<keyword evidence="1" id="KW-0880">Kelch repeat</keyword>
<feature type="domain" description="BTB" evidence="3">
    <location>
        <begin position="36"/>
        <end position="107"/>
    </location>
</feature>
<dbReference type="CDD" id="cd14733">
    <property type="entry name" value="BACK"/>
    <property type="match status" value="1"/>
</dbReference>
<dbReference type="Proteomes" id="UP001159405">
    <property type="component" value="Unassembled WGS sequence"/>
</dbReference>
<dbReference type="Gene3D" id="2.120.10.80">
    <property type="entry name" value="Kelch-type beta propeller"/>
    <property type="match status" value="1"/>
</dbReference>
<dbReference type="SUPFAM" id="SSF54695">
    <property type="entry name" value="POZ domain"/>
    <property type="match status" value="1"/>
</dbReference>
<dbReference type="Pfam" id="PF01344">
    <property type="entry name" value="Kelch_1"/>
    <property type="match status" value="1"/>
</dbReference>
<dbReference type="InterPro" id="IPR015915">
    <property type="entry name" value="Kelch-typ_b-propeller"/>
</dbReference>
<evidence type="ECO:0000256" key="2">
    <source>
        <dbReference type="ARBA" id="ARBA00022737"/>
    </source>
</evidence>
<dbReference type="SMART" id="SM00612">
    <property type="entry name" value="Kelch"/>
    <property type="match status" value="2"/>
</dbReference>
<dbReference type="InterPro" id="IPR011705">
    <property type="entry name" value="BACK"/>
</dbReference>
<dbReference type="EMBL" id="CALNXK010000061">
    <property type="protein sequence ID" value="CAH3138852.1"/>
    <property type="molecule type" value="Genomic_DNA"/>
</dbReference>
<dbReference type="PANTHER" id="PTHR45632">
    <property type="entry name" value="LD33804P"/>
    <property type="match status" value="1"/>
</dbReference>
<dbReference type="SMART" id="SM00875">
    <property type="entry name" value="BACK"/>
    <property type="match status" value="1"/>
</dbReference>
<dbReference type="PANTHER" id="PTHR45632:SF17">
    <property type="entry name" value="KELCH-LIKE PROTEIN 31"/>
    <property type="match status" value="1"/>
</dbReference>
<dbReference type="CDD" id="cd18186">
    <property type="entry name" value="BTB_POZ_ZBTB_KLHL-like"/>
    <property type="match status" value="1"/>
</dbReference>
<evidence type="ECO:0000259" key="3">
    <source>
        <dbReference type="PROSITE" id="PS50097"/>
    </source>
</evidence>
<protein>
    <recommendedName>
        <fullName evidence="3">BTB domain-containing protein</fullName>
    </recommendedName>
</protein>
<dbReference type="InterPro" id="IPR000210">
    <property type="entry name" value="BTB/POZ_dom"/>
</dbReference>
<sequence length="431" mass="49074">MSLDLSSEAITWTGAEQYCLEVMKRLDIQRRSEEFCDVILNVGCGIHQARLKAHRNVLSAASPFFYNALNSDMKEKEEGVISLEETSKTIMDGVLKYMYTGYVDVSAENVPELFAQANYFILPSLTYFLSNFIIQTLSLSNCVKAYYLACKYQCERLMKETRGFILSNFVAVAKTEDFLNLSCEQVEEWISSDEVVVDVEEKVFEVVLRWAERDESRKQNDFRDLFRHLRCGYVSRDYLFEVLLPHPLVRENSGCLSSVFNAMKSALDGTEECLFLQAPRQCLKSHEGTVVACRENRALCYLPPTQKWFELPKMNSSFRYPEQTEHAIGVCHGRLYIIGRTTTRGYGSTSCVAERYEPSLNKWFQVNPPANVASFFAVATLQGFIYILGGKDSQNTSRDSVQKYNPDTNMWQEVLPLSSPRAKVCAIADGS</sequence>
<dbReference type="InterPro" id="IPR011333">
    <property type="entry name" value="SKP1/BTB/POZ_sf"/>
</dbReference>